<accession>A0A6B9XRB1</accession>
<proteinExistence type="predicted"/>
<dbReference type="EMBL" id="MK697702">
    <property type="protein sequence ID" value="QHR91674.1"/>
    <property type="molecule type" value="Genomic_DNA"/>
</dbReference>
<keyword evidence="1" id="KW-0496">Mitochondrion</keyword>
<dbReference type="AlphaFoldDB" id="A0A6B9XRB1"/>
<name>A0A6B9XRB1_PICSI</name>
<evidence type="ECO:0000313" key="1">
    <source>
        <dbReference type="EMBL" id="QHR91674.1"/>
    </source>
</evidence>
<sequence length="47" mass="5255">MVHRGTTDRKQQPFVSDFPTDSAGIKTFLRACSKGMALPHLIQQLLL</sequence>
<organism evidence="1">
    <name type="scientific">Picea sitchensis</name>
    <name type="common">Sitka spruce</name>
    <name type="synonym">Pinus sitchensis</name>
    <dbReference type="NCBI Taxonomy" id="3332"/>
    <lineage>
        <taxon>Eukaryota</taxon>
        <taxon>Viridiplantae</taxon>
        <taxon>Streptophyta</taxon>
        <taxon>Embryophyta</taxon>
        <taxon>Tracheophyta</taxon>
        <taxon>Spermatophyta</taxon>
        <taxon>Pinopsida</taxon>
        <taxon>Pinidae</taxon>
        <taxon>Conifers I</taxon>
        <taxon>Pinales</taxon>
        <taxon>Pinaceae</taxon>
        <taxon>Picea</taxon>
    </lineage>
</organism>
<geneLocation type="mitochondrion" evidence="1"/>
<protein>
    <submittedName>
        <fullName evidence="1">Uncharacterized protein</fullName>
    </submittedName>
</protein>
<gene>
    <name evidence="1" type="primary">orf05742</name>
    <name evidence="1" type="ORF">Q903MT_gene5710</name>
</gene>
<reference evidence="1" key="1">
    <citation type="submission" date="2019-03" db="EMBL/GenBank/DDBJ databases">
        <title>Largest Complete Mitochondrial Genome of a Gymnosperm, Sitka Spruce (Picea sitchensis), Indicates Complex Physical Structure.</title>
        <authorList>
            <person name="Jackman S.D."/>
            <person name="Coombe L."/>
            <person name="Warren R."/>
            <person name="Kirk H."/>
            <person name="Trinh E."/>
            <person name="McLeod T."/>
            <person name="Pleasance S."/>
            <person name="Pandoh P."/>
            <person name="Zhao Y."/>
            <person name="Coope R."/>
            <person name="Bousquet J."/>
            <person name="Bohlmann J.C."/>
            <person name="Jones S.J.M."/>
            <person name="Birol I."/>
        </authorList>
    </citation>
    <scope>NUCLEOTIDE SEQUENCE</scope>
    <source>
        <strain evidence="1">Q903</strain>
    </source>
</reference>